<evidence type="ECO:0000313" key="1">
    <source>
        <dbReference type="EMBL" id="GGB46970.1"/>
    </source>
</evidence>
<evidence type="ECO:0000313" key="2">
    <source>
        <dbReference type="Proteomes" id="UP000621492"/>
    </source>
</evidence>
<dbReference type="Pfam" id="PF11535">
    <property type="entry name" value="Calci_bind_CcbP"/>
    <property type="match status" value="1"/>
</dbReference>
<reference evidence="1" key="1">
    <citation type="journal article" date="2014" name="Int. J. Syst. Evol. Microbiol.">
        <title>Complete genome sequence of Corynebacterium casei LMG S-19264T (=DSM 44701T), isolated from a smear-ripened cheese.</title>
        <authorList>
            <consortium name="US DOE Joint Genome Institute (JGI-PGF)"/>
            <person name="Walter F."/>
            <person name="Albersmeier A."/>
            <person name="Kalinowski J."/>
            <person name="Ruckert C."/>
        </authorList>
    </citation>
    <scope>NUCLEOTIDE SEQUENCE</scope>
    <source>
        <strain evidence="1">CGMCC 1.15454</strain>
    </source>
</reference>
<accession>A0A9W5X6E9</accession>
<proteinExistence type="predicted"/>
<name>A0A9W5X6E9_9BACI</name>
<protein>
    <submittedName>
        <fullName evidence="1">Uncharacterized protein</fullName>
    </submittedName>
</protein>
<dbReference type="AlphaFoldDB" id="A0A9W5X6E9"/>
<reference evidence="1" key="2">
    <citation type="submission" date="2020-09" db="EMBL/GenBank/DDBJ databases">
        <authorList>
            <person name="Sun Q."/>
            <person name="Zhou Y."/>
        </authorList>
    </citation>
    <scope>NUCLEOTIDE SEQUENCE</scope>
    <source>
        <strain evidence="1">CGMCC 1.15454</strain>
    </source>
</reference>
<dbReference type="EMBL" id="BMJD01000020">
    <property type="protein sequence ID" value="GGB46970.1"/>
    <property type="molecule type" value="Genomic_DNA"/>
</dbReference>
<gene>
    <name evidence="1" type="ORF">GCM10011409_25610</name>
</gene>
<sequence length="127" mass="14770">MGEWKVQVARILGEPTTSILENYYGSESADLLEVNDERLLTFYDYLRDELKFPFMARYKQAKNAYELVCTRLDQETNVNEADGIKLACKHGETKWIIPLSEMVVDEKDVNFSTIMLYQKWFLGSKGI</sequence>
<comment type="caution">
    <text evidence="1">The sequence shown here is derived from an EMBL/GenBank/DDBJ whole genome shotgun (WGS) entry which is preliminary data.</text>
</comment>
<dbReference type="Proteomes" id="UP000621492">
    <property type="component" value="Unassembled WGS sequence"/>
</dbReference>
<keyword evidence="2" id="KW-1185">Reference proteome</keyword>
<organism evidence="1 2">
    <name type="scientific">Lentibacillus populi</name>
    <dbReference type="NCBI Taxonomy" id="1827502"/>
    <lineage>
        <taxon>Bacteria</taxon>
        <taxon>Bacillati</taxon>
        <taxon>Bacillota</taxon>
        <taxon>Bacilli</taxon>
        <taxon>Bacillales</taxon>
        <taxon>Bacillaceae</taxon>
        <taxon>Lentibacillus</taxon>
    </lineage>
</organism>
<dbReference type="RefSeq" id="WP_159457749.1">
    <property type="nucleotide sequence ID" value="NZ_BMJD01000020.1"/>
</dbReference>
<dbReference type="InterPro" id="IPR020994">
    <property type="entry name" value="Uncharacterised_Ca-bd_CcbP"/>
</dbReference>